<evidence type="ECO:0000313" key="4">
    <source>
        <dbReference type="Proteomes" id="UP000239480"/>
    </source>
</evidence>
<organism evidence="3 4">
    <name type="scientific">Aliiruegeria haliotis</name>
    <dbReference type="NCBI Taxonomy" id="1280846"/>
    <lineage>
        <taxon>Bacteria</taxon>
        <taxon>Pseudomonadati</taxon>
        <taxon>Pseudomonadota</taxon>
        <taxon>Alphaproteobacteria</taxon>
        <taxon>Rhodobacterales</taxon>
        <taxon>Roseobacteraceae</taxon>
        <taxon>Aliiruegeria</taxon>
    </lineage>
</organism>
<reference evidence="3 4" key="1">
    <citation type="submission" date="2018-03" db="EMBL/GenBank/DDBJ databases">
        <title>Genomic Encyclopedia of Archaeal and Bacterial Type Strains, Phase II (KMG-II): from individual species to whole genera.</title>
        <authorList>
            <person name="Goeker M."/>
        </authorList>
    </citation>
    <scope>NUCLEOTIDE SEQUENCE [LARGE SCALE GENOMIC DNA]</scope>
    <source>
        <strain evidence="3 4">DSM 29328</strain>
    </source>
</reference>
<feature type="transmembrane region" description="Helical" evidence="2">
    <location>
        <begin position="6"/>
        <end position="22"/>
    </location>
</feature>
<name>A0A2T0RJG7_9RHOB</name>
<keyword evidence="2" id="KW-0472">Membrane</keyword>
<feature type="compositionally biased region" description="Basic and acidic residues" evidence="1">
    <location>
        <begin position="75"/>
        <end position="84"/>
    </location>
</feature>
<keyword evidence="2" id="KW-1133">Transmembrane helix</keyword>
<keyword evidence="2" id="KW-0812">Transmembrane</keyword>
<dbReference type="AlphaFoldDB" id="A0A2T0RJG7"/>
<keyword evidence="4" id="KW-1185">Reference proteome</keyword>
<feature type="compositionally biased region" description="Basic and acidic residues" evidence="1">
    <location>
        <begin position="52"/>
        <end position="66"/>
    </location>
</feature>
<dbReference type="OrthoDB" id="9851685at2"/>
<sequence length="84" mass="9348">MEWPIAVVGVAAIIAYFVFDSWRSKAKPSRERSKLETPANRTALGSIFPTKPRADIREVTPEDVSKRHPAAAATDDQRSAPERK</sequence>
<protein>
    <submittedName>
        <fullName evidence="3">Uncharacterized protein</fullName>
    </submittedName>
</protein>
<proteinExistence type="predicted"/>
<evidence type="ECO:0000256" key="1">
    <source>
        <dbReference type="SAM" id="MobiDB-lite"/>
    </source>
</evidence>
<feature type="region of interest" description="Disordered" evidence="1">
    <location>
        <begin position="25"/>
        <end position="84"/>
    </location>
</feature>
<comment type="caution">
    <text evidence="3">The sequence shown here is derived from an EMBL/GenBank/DDBJ whole genome shotgun (WGS) entry which is preliminary data.</text>
</comment>
<accession>A0A2T0RJG7</accession>
<evidence type="ECO:0000256" key="2">
    <source>
        <dbReference type="SAM" id="Phobius"/>
    </source>
</evidence>
<dbReference type="RefSeq" id="WP_146136732.1">
    <property type="nucleotide sequence ID" value="NZ_PVTD01000010.1"/>
</dbReference>
<dbReference type="EMBL" id="PVTD01000010">
    <property type="protein sequence ID" value="PRY21257.1"/>
    <property type="molecule type" value="Genomic_DNA"/>
</dbReference>
<gene>
    <name evidence="3" type="ORF">CLV78_110132</name>
</gene>
<dbReference type="Proteomes" id="UP000239480">
    <property type="component" value="Unassembled WGS sequence"/>
</dbReference>
<evidence type="ECO:0000313" key="3">
    <source>
        <dbReference type="EMBL" id="PRY21257.1"/>
    </source>
</evidence>